<evidence type="ECO:0000313" key="1">
    <source>
        <dbReference type="EMBL" id="KAF9460169.1"/>
    </source>
</evidence>
<comment type="caution">
    <text evidence="1">The sequence shown here is derived from an EMBL/GenBank/DDBJ whole genome shotgun (WGS) entry which is preliminary data.</text>
</comment>
<name>A0A9P5Y0P3_9AGAR</name>
<proteinExistence type="predicted"/>
<dbReference type="OrthoDB" id="2824327at2759"/>
<dbReference type="AlphaFoldDB" id="A0A9P5Y0P3"/>
<accession>A0A9P5Y0P3</accession>
<keyword evidence="2" id="KW-1185">Reference proteome</keyword>
<reference evidence="1" key="1">
    <citation type="submission" date="2020-11" db="EMBL/GenBank/DDBJ databases">
        <authorList>
            <consortium name="DOE Joint Genome Institute"/>
            <person name="Ahrendt S."/>
            <person name="Riley R."/>
            <person name="Andreopoulos W."/>
            <person name="Labutti K."/>
            <person name="Pangilinan J."/>
            <person name="Ruiz-Duenas F.J."/>
            <person name="Barrasa J.M."/>
            <person name="Sanchez-Garcia M."/>
            <person name="Camarero S."/>
            <person name="Miyauchi S."/>
            <person name="Serrano A."/>
            <person name="Linde D."/>
            <person name="Babiker R."/>
            <person name="Drula E."/>
            <person name="Ayuso-Fernandez I."/>
            <person name="Pacheco R."/>
            <person name="Padilla G."/>
            <person name="Ferreira P."/>
            <person name="Barriuso J."/>
            <person name="Kellner H."/>
            <person name="Castanera R."/>
            <person name="Alfaro M."/>
            <person name="Ramirez L."/>
            <person name="Pisabarro A.G."/>
            <person name="Kuo A."/>
            <person name="Tritt A."/>
            <person name="Lipzen A."/>
            <person name="He G."/>
            <person name="Yan M."/>
            <person name="Ng V."/>
            <person name="Cullen D."/>
            <person name="Martin F."/>
            <person name="Rosso M.-N."/>
            <person name="Henrissat B."/>
            <person name="Hibbett D."/>
            <person name="Martinez A.T."/>
            <person name="Grigoriev I.V."/>
        </authorList>
    </citation>
    <scope>NUCLEOTIDE SEQUENCE</scope>
    <source>
        <strain evidence="1">CBS 247.69</strain>
    </source>
</reference>
<organism evidence="1 2">
    <name type="scientific">Collybia nuda</name>
    <dbReference type="NCBI Taxonomy" id="64659"/>
    <lineage>
        <taxon>Eukaryota</taxon>
        <taxon>Fungi</taxon>
        <taxon>Dikarya</taxon>
        <taxon>Basidiomycota</taxon>
        <taxon>Agaricomycotina</taxon>
        <taxon>Agaricomycetes</taxon>
        <taxon>Agaricomycetidae</taxon>
        <taxon>Agaricales</taxon>
        <taxon>Tricholomatineae</taxon>
        <taxon>Clitocybaceae</taxon>
        <taxon>Collybia</taxon>
    </lineage>
</organism>
<protein>
    <submittedName>
        <fullName evidence="1">Uncharacterized protein</fullName>
    </submittedName>
</protein>
<dbReference type="Proteomes" id="UP000807353">
    <property type="component" value="Unassembled WGS sequence"/>
</dbReference>
<gene>
    <name evidence="1" type="ORF">BDZ94DRAFT_1266571</name>
</gene>
<sequence length="250" mass="28194">MRSSILNILRDCPIVSVNVSNIVDFPLLNLKYCPNLKHLAFEIPSTLGAIPSLHELDYSEDRVELENLKISASSRLSRIPINVFTHPRSPLSISRLVCLGACIRSLEDHDTCQLFIDNSRNTLRKFELWIFGPDHFHMLVPTSPTSINLNSCSQLQCLSFHVPRSVVAPFLWLRDLFETIPNDNCLEEISLSLSEAPSTGWQALDLTLSGPKFGGLKAIILPVLPLRPKRKIPLLLSKGIIRVSRKEFKY</sequence>
<dbReference type="EMBL" id="MU150303">
    <property type="protein sequence ID" value="KAF9460169.1"/>
    <property type="molecule type" value="Genomic_DNA"/>
</dbReference>
<evidence type="ECO:0000313" key="2">
    <source>
        <dbReference type="Proteomes" id="UP000807353"/>
    </source>
</evidence>